<organism evidence="7 8">
    <name type="scientific">Pterulicium gracile</name>
    <dbReference type="NCBI Taxonomy" id="1884261"/>
    <lineage>
        <taxon>Eukaryota</taxon>
        <taxon>Fungi</taxon>
        <taxon>Dikarya</taxon>
        <taxon>Basidiomycota</taxon>
        <taxon>Agaricomycotina</taxon>
        <taxon>Agaricomycetes</taxon>
        <taxon>Agaricomycetidae</taxon>
        <taxon>Agaricales</taxon>
        <taxon>Pleurotineae</taxon>
        <taxon>Pterulaceae</taxon>
        <taxon>Pterulicium</taxon>
    </lineage>
</organism>
<dbReference type="PANTHER" id="PTHR11010:SF23">
    <property type="entry name" value="SERINE PEPTIDASE"/>
    <property type="match status" value="1"/>
</dbReference>
<dbReference type="SUPFAM" id="SSF53474">
    <property type="entry name" value="alpha/beta-Hydrolases"/>
    <property type="match status" value="1"/>
</dbReference>
<feature type="signal peptide" evidence="6">
    <location>
        <begin position="1"/>
        <end position="23"/>
    </location>
</feature>
<dbReference type="PANTHER" id="PTHR11010">
    <property type="entry name" value="PROTEASE S28 PRO-X CARBOXYPEPTIDASE-RELATED"/>
    <property type="match status" value="1"/>
</dbReference>
<keyword evidence="5" id="KW-0325">Glycoprotein</keyword>
<dbReference type="Proteomes" id="UP000305067">
    <property type="component" value="Unassembled WGS sequence"/>
</dbReference>
<dbReference type="AlphaFoldDB" id="A0A5C3QUL3"/>
<dbReference type="Gene3D" id="3.40.50.1820">
    <property type="entry name" value="alpha/beta hydrolase"/>
    <property type="match status" value="2"/>
</dbReference>
<evidence type="ECO:0000256" key="6">
    <source>
        <dbReference type="SAM" id="SignalP"/>
    </source>
</evidence>
<evidence type="ECO:0000256" key="4">
    <source>
        <dbReference type="ARBA" id="ARBA00022801"/>
    </source>
</evidence>
<keyword evidence="8" id="KW-1185">Reference proteome</keyword>
<dbReference type="GO" id="GO:0006508">
    <property type="term" value="P:proteolysis"/>
    <property type="evidence" value="ECO:0007669"/>
    <property type="project" value="UniProtKB-KW"/>
</dbReference>
<keyword evidence="7" id="KW-0121">Carboxypeptidase</keyword>
<dbReference type="GO" id="GO:0008239">
    <property type="term" value="F:dipeptidyl-peptidase activity"/>
    <property type="evidence" value="ECO:0007669"/>
    <property type="project" value="TreeGrafter"/>
</dbReference>
<keyword evidence="3 6" id="KW-0732">Signal</keyword>
<evidence type="ECO:0000256" key="3">
    <source>
        <dbReference type="ARBA" id="ARBA00022729"/>
    </source>
</evidence>
<dbReference type="Pfam" id="PF05577">
    <property type="entry name" value="Peptidase_S28"/>
    <property type="match status" value="1"/>
</dbReference>
<evidence type="ECO:0000256" key="1">
    <source>
        <dbReference type="ARBA" id="ARBA00011079"/>
    </source>
</evidence>
<sequence>MAPFSWAILPGLAALWLARGASGALPDGRPNGNMFKPPGIPKVPLPEGPVVSRNGTELPPYNTTYFFDQLIDHKNPSLGTFKQRFWFTYEFYEPGGPIILTTPGEANAQGMSILDQGTVCPFTYNHPGYTAYLTNTTFNGLLAQQESGATIVLEHRFYGTSNPTPTLSVEGFKYHTIQHAIDDLDHFARTVHLPMPGGDQVTPDQAPWINIGGSYSGALVSWAMVNKPNLFFAGYSSSGVVQAITDFWRYFEPIRQNMPRNCSSDVQAVIAHVDKVFASKDNAAISALKANWGMEKVTHLDDVAGALRNNLWDWQSLQPTSGNNTAFRQFCDALEVKDGVSASAEGWGLKHAVEAWGAHWRNGYLKRLCGDNDAETCLGTYNATSEFYTDESVDNVWRSWNWFVCNEVGYLQDGAPRGHPTLVTRQVGFPYDERQCQFMYPKKFKKPPIINVGPTNAKYKGWRVRKNRLFFANGVRDPWREATVSAQGIEVASTSQMPVAVSNGFHCTDLSVARGAADPTVRAVQQEALRSMNGWLKEEWEPKVGFGGAPERERARLYEDGVPPRSGAGDKPVNAWVKDFGDQV</sequence>
<feature type="chain" id="PRO_5023077056" evidence="6">
    <location>
        <begin position="24"/>
        <end position="584"/>
    </location>
</feature>
<gene>
    <name evidence="7" type="ORF">BDV98DRAFT_543530</name>
</gene>
<evidence type="ECO:0000256" key="5">
    <source>
        <dbReference type="ARBA" id="ARBA00023180"/>
    </source>
</evidence>
<keyword evidence="4" id="KW-0378">Hydrolase</keyword>
<dbReference type="EMBL" id="ML178818">
    <property type="protein sequence ID" value="TFL04530.1"/>
    <property type="molecule type" value="Genomic_DNA"/>
</dbReference>
<evidence type="ECO:0000313" key="8">
    <source>
        <dbReference type="Proteomes" id="UP000305067"/>
    </source>
</evidence>
<name>A0A5C3QUL3_9AGAR</name>
<evidence type="ECO:0000313" key="7">
    <source>
        <dbReference type="EMBL" id="TFL04530.1"/>
    </source>
</evidence>
<dbReference type="GO" id="GO:0004180">
    <property type="term" value="F:carboxypeptidase activity"/>
    <property type="evidence" value="ECO:0007669"/>
    <property type="project" value="UniProtKB-KW"/>
</dbReference>
<dbReference type="InterPro" id="IPR008758">
    <property type="entry name" value="Peptidase_S28"/>
</dbReference>
<protein>
    <submittedName>
        <fullName evidence="7">Serine carboxypeptidase S28-domain-containing protein</fullName>
    </submittedName>
</protein>
<dbReference type="GO" id="GO:0070008">
    <property type="term" value="F:serine-type exopeptidase activity"/>
    <property type="evidence" value="ECO:0007669"/>
    <property type="project" value="InterPro"/>
</dbReference>
<reference evidence="7 8" key="1">
    <citation type="journal article" date="2019" name="Nat. Ecol. Evol.">
        <title>Megaphylogeny resolves global patterns of mushroom evolution.</title>
        <authorList>
            <person name="Varga T."/>
            <person name="Krizsan K."/>
            <person name="Foldi C."/>
            <person name="Dima B."/>
            <person name="Sanchez-Garcia M."/>
            <person name="Sanchez-Ramirez S."/>
            <person name="Szollosi G.J."/>
            <person name="Szarkandi J.G."/>
            <person name="Papp V."/>
            <person name="Albert L."/>
            <person name="Andreopoulos W."/>
            <person name="Angelini C."/>
            <person name="Antonin V."/>
            <person name="Barry K.W."/>
            <person name="Bougher N.L."/>
            <person name="Buchanan P."/>
            <person name="Buyck B."/>
            <person name="Bense V."/>
            <person name="Catcheside P."/>
            <person name="Chovatia M."/>
            <person name="Cooper J."/>
            <person name="Damon W."/>
            <person name="Desjardin D."/>
            <person name="Finy P."/>
            <person name="Geml J."/>
            <person name="Haridas S."/>
            <person name="Hughes K."/>
            <person name="Justo A."/>
            <person name="Karasinski D."/>
            <person name="Kautmanova I."/>
            <person name="Kiss B."/>
            <person name="Kocsube S."/>
            <person name="Kotiranta H."/>
            <person name="LaButti K.M."/>
            <person name="Lechner B.E."/>
            <person name="Liimatainen K."/>
            <person name="Lipzen A."/>
            <person name="Lukacs Z."/>
            <person name="Mihaltcheva S."/>
            <person name="Morgado L.N."/>
            <person name="Niskanen T."/>
            <person name="Noordeloos M.E."/>
            <person name="Ohm R.A."/>
            <person name="Ortiz-Santana B."/>
            <person name="Ovrebo C."/>
            <person name="Racz N."/>
            <person name="Riley R."/>
            <person name="Savchenko A."/>
            <person name="Shiryaev A."/>
            <person name="Soop K."/>
            <person name="Spirin V."/>
            <person name="Szebenyi C."/>
            <person name="Tomsovsky M."/>
            <person name="Tulloss R.E."/>
            <person name="Uehling J."/>
            <person name="Grigoriev I.V."/>
            <person name="Vagvolgyi C."/>
            <person name="Papp T."/>
            <person name="Martin F.M."/>
            <person name="Miettinen O."/>
            <person name="Hibbett D.S."/>
            <person name="Nagy L.G."/>
        </authorList>
    </citation>
    <scope>NUCLEOTIDE SEQUENCE [LARGE SCALE GENOMIC DNA]</scope>
    <source>
        <strain evidence="7 8">CBS 309.79</strain>
    </source>
</reference>
<comment type="similarity">
    <text evidence="1">Belongs to the peptidase S28 family.</text>
</comment>
<dbReference type="InterPro" id="IPR029058">
    <property type="entry name" value="AB_hydrolase_fold"/>
</dbReference>
<keyword evidence="2" id="KW-0645">Protease</keyword>
<accession>A0A5C3QUL3</accession>
<evidence type="ECO:0000256" key="2">
    <source>
        <dbReference type="ARBA" id="ARBA00022670"/>
    </source>
</evidence>
<proteinExistence type="inferred from homology"/>
<dbReference type="OrthoDB" id="1735038at2759"/>